<sequence>MPKQGPVIIAPTHRSRWDALLVSLAVGRGVSGRDLRFMVTATEMTGIQGWFIRHLGGFPIDLKHPEFTILAHSVALLKEGEWLVIFPEGGIFRDNKVHPLKRGVGRIALEVLAQQPDSSIQILPIGLQYDPSCPTWGSQAKIEIGKPLAVSDYEATSMKSSSEALTLTLQQCLQALIDKSLFKIS</sequence>
<dbReference type="Pfam" id="PF01553">
    <property type="entry name" value="Acyltransferase"/>
    <property type="match status" value="1"/>
</dbReference>
<dbReference type="SMART" id="SM00563">
    <property type="entry name" value="PlsC"/>
    <property type="match status" value="1"/>
</dbReference>
<dbReference type="CDD" id="cd07989">
    <property type="entry name" value="LPLAT_AGPAT-like"/>
    <property type="match status" value="1"/>
</dbReference>
<dbReference type="Proteomes" id="UP001065613">
    <property type="component" value="Chromosome"/>
</dbReference>
<accession>A0A977L2A8</accession>
<keyword evidence="2" id="KW-0808">Transferase</keyword>
<organism evidence="2">
    <name type="scientific">Woronichinia naegeliana WA131</name>
    <dbReference type="NCBI Taxonomy" id="2824559"/>
    <lineage>
        <taxon>Bacteria</taxon>
        <taxon>Bacillati</taxon>
        <taxon>Cyanobacteriota</taxon>
        <taxon>Cyanophyceae</taxon>
        <taxon>Synechococcales</taxon>
        <taxon>Coelosphaeriaceae</taxon>
        <taxon>Woronichinia</taxon>
    </lineage>
</organism>
<dbReference type="PANTHER" id="PTHR31605:SF0">
    <property type="entry name" value="GLYCEROL-3-PHOSPHATE O-ACYLTRANSFERASE 1"/>
    <property type="match status" value="1"/>
</dbReference>
<proteinExistence type="predicted"/>
<dbReference type="AlphaFoldDB" id="A0A977L2A8"/>
<keyword evidence="2" id="KW-0012">Acyltransferase</keyword>
<reference evidence="2" key="1">
    <citation type="submission" date="2021-04" db="EMBL/GenBank/DDBJ databases">
        <title>Genome sequence of Woronichinia naegeliana from Washington state freshwater lake bloom.</title>
        <authorList>
            <person name="Dreher T.W."/>
        </authorList>
    </citation>
    <scope>NUCLEOTIDE SEQUENCE</scope>
    <source>
        <strain evidence="2">WA131</strain>
    </source>
</reference>
<dbReference type="KEGG" id="wna:KA717_17945"/>
<name>A0A977L2A8_9CYAN</name>
<dbReference type="InterPro" id="IPR052744">
    <property type="entry name" value="GPAT/DAPAT"/>
</dbReference>
<dbReference type="InterPro" id="IPR002123">
    <property type="entry name" value="Plipid/glycerol_acylTrfase"/>
</dbReference>
<dbReference type="GO" id="GO:0016287">
    <property type="term" value="F:glycerone-phosphate O-acyltransferase activity"/>
    <property type="evidence" value="ECO:0007669"/>
    <property type="project" value="TreeGrafter"/>
</dbReference>
<dbReference type="GO" id="GO:0008654">
    <property type="term" value="P:phospholipid biosynthetic process"/>
    <property type="evidence" value="ECO:0007669"/>
    <property type="project" value="TreeGrafter"/>
</dbReference>
<dbReference type="SUPFAM" id="SSF69593">
    <property type="entry name" value="Glycerol-3-phosphate (1)-acyltransferase"/>
    <property type="match status" value="1"/>
</dbReference>
<protein>
    <submittedName>
        <fullName evidence="2">1-acyl-sn-glycerol-3-phosphate acyltransferase</fullName>
    </submittedName>
</protein>
<dbReference type="EMBL" id="CP073041">
    <property type="protein sequence ID" value="UXE64208.1"/>
    <property type="molecule type" value="Genomic_DNA"/>
</dbReference>
<evidence type="ECO:0000313" key="2">
    <source>
        <dbReference type="EMBL" id="UXE64208.1"/>
    </source>
</evidence>
<gene>
    <name evidence="2" type="ORF">KA717_17945</name>
</gene>
<feature type="domain" description="Phospholipid/glycerol acyltransferase" evidence="1">
    <location>
        <begin position="7"/>
        <end position="130"/>
    </location>
</feature>
<dbReference type="PANTHER" id="PTHR31605">
    <property type="entry name" value="GLYCEROL-3-PHOSPHATE O-ACYLTRANSFERASE 1"/>
    <property type="match status" value="1"/>
</dbReference>
<evidence type="ECO:0000259" key="1">
    <source>
        <dbReference type="SMART" id="SM00563"/>
    </source>
</evidence>
<dbReference type="GO" id="GO:0004366">
    <property type="term" value="F:glycerol-3-phosphate O-acyltransferase activity"/>
    <property type="evidence" value="ECO:0007669"/>
    <property type="project" value="TreeGrafter"/>
</dbReference>